<dbReference type="AlphaFoldDB" id="A0ABD7YTD0"/>
<evidence type="ECO:0000313" key="1">
    <source>
        <dbReference type="EMBL" id="WHS17241.1"/>
    </source>
</evidence>
<organism evidence="1 2">
    <name type="scientific">Ligilactobacillus salivarius</name>
    <dbReference type="NCBI Taxonomy" id="1624"/>
    <lineage>
        <taxon>Bacteria</taxon>
        <taxon>Bacillati</taxon>
        <taxon>Bacillota</taxon>
        <taxon>Bacilli</taxon>
        <taxon>Lactobacillales</taxon>
        <taxon>Lactobacillaceae</taxon>
        <taxon>Ligilactobacillus</taxon>
    </lineage>
</organism>
<sequence>MEIEYKNEDYKNKNVYKVGNVIEDNGVIYLVCQKNFSNKYTKYFLISLQTAIVSSEMYESLKELKQAVGNKDDTLVKAKLIVDYKLDGDVEDEDIE</sequence>
<gene>
    <name evidence="1" type="ORF">O2U02_07085</name>
</gene>
<proteinExistence type="predicted"/>
<dbReference type="Proteomes" id="UP001224533">
    <property type="component" value="Chromosome"/>
</dbReference>
<reference evidence="1 2" key="1">
    <citation type="submission" date="2022-12" db="EMBL/GenBank/DDBJ databases">
        <title>Assessment of beneficial effects and identification of host adaptation-associated genes of Ligilactobacillus salivarius isolated from Meles meles.</title>
        <authorList>
            <person name="Wang Y."/>
        </authorList>
    </citation>
    <scope>NUCLEOTIDE SEQUENCE [LARGE SCALE GENOMIC DNA]</scope>
    <source>
        <strain evidence="1 2">S35</strain>
    </source>
</reference>
<accession>A0ABD7YTD0</accession>
<dbReference type="EMBL" id="CP114509">
    <property type="protein sequence ID" value="WHS17241.1"/>
    <property type="molecule type" value="Genomic_DNA"/>
</dbReference>
<protein>
    <submittedName>
        <fullName evidence="1">Uncharacterized protein</fullName>
    </submittedName>
</protein>
<dbReference type="RefSeq" id="WP_283473516.1">
    <property type="nucleotide sequence ID" value="NZ_CP114501.1"/>
</dbReference>
<evidence type="ECO:0000313" key="2">
    <source>
        <dbReference type="Proteomes" id="UP001224533"/>
    </source>
</evidence>
<name>A0ABD7YTD0_9LACO</name>